<protein>
    <submittedName>
        <fullName evidence="2">Uncharacterized protein</fullName>
    </submittedName>
</protein>
<keyword evidence="3" id="KW-1185">Reference proteome</keyword>
<accession>A0A4C1UPY3</accession>
<dbReference type="EMBL" id="BGZK01000208">
    <property type="protein sequence ID" value="GBP28523.1"/>
    <property type="molecule type" value="Genomic_DNA"/>
</dbReference>
<sequence>MGGIQYPHLNDLAREIWQYCEEKNLFIFASYIASKDNYLADKKSRKNAAVYFRICRSASRRITTDIKRGLCTDRRRCKRFPRRPPEAGAARARGPPPIAASPIAASPIAASSIADAETSSNVYFRISIRPAYVCSAPANGDFVYHSERSVSKISKN</sequence>
<dbReference type="CDD" id="cd09275">
    <property type="entry name" value="RNase_HI_RT_DIRS1"/>
    <property type="match status" value="1"/>
</dbReference>
<dbReference type="AlphaFoldDB" id="A0A4C1UPY3"/>
<organism evidence="2 3">
    <name type="scientific">Eumeta variegata</name>
    <name type="common">Bagworm moth</name>
    <name type="synonym">Eumeta japonica</name>
    <dbReference type="NCBI Taxonomy" id="151549"/>
    <lineage>
        <taxon>Eukaryota</taxon>
        <taxon>Metazoa</taxon>
        <taxon>Ecdysozoa</taxon>
        <taxon>Arthropoda</taxon>
        <taxon>Hexapoda</taxon>
        <taxon>Insecta</taxon>
        <taxon>Pterygota</taxon>
        <taxon>Neoptera</taxon>
        <taxon>Endopterygota</taxon>
        <taxon>Lepidoptera</taxon>
        <taxon>Glossata</taxon>
        <taxon>Ditrysia</taxon>
        <taxon>Tineoidea</taxon>
        <taxon>Psychidae</taxon>
        <taxon>Oiketicinae</taxon>
        <taxon>Eumeta</taxon>
    </lineage>
</organism>
<evidence type="ECO:0000256" key="1">
    <source>
        <dbReference type="SAM" id="MobiDB-lite"/>
    </source>
</evidence>
<dbReference type="Proteomes" id="UP000299102">
    <property type="component" value="Unassembled WGS sequence"/>
</dbReference>
<dbReference type="OrthoDB" id="2897838at2759"/>
<reference evidence="2 3" key="1">
    <citation type="journal article" date="2019" name="Commun. Biol.">
        <title>The bagworm genome reveals a unique fibroin gene that provides high tensile strength.</title>
        <authorList>
            <person name="Kono N."/>
            <person name="Nakamura H."/>
            <person name="Ohtoshi R."/>
            <person name="Tomita M."/>
            <person name="Numata K."/>
            <person name="Arakawa K."/>
        </authorList>
    </citation>
    <scope>NUCLEOTIDE SEQUENCE [LARGE SCALE GENOMIC DNA]</scope>
</reference>
<comment type="caution">
    <text evidence="2">The sequence shown here is derived from an EMBL/GenBank/DDBJ whole genome shotgun (WGS) entry which is preliminary data.</text>
</comment>
<name>A0A4C1UPY3_EUMVA</name>
<evidence type="ECO:0000313" key="2">
    <source>
        <dbReference type="EMBL" id="GBP28523.1"/>
    </source>
</evidence>
<proteinExistence type="predicted"/>
<evidence type="ECO:0000313" key="3">
    <source>
        <dbReference type="Proteomes" id="UP000299102"/>
    </source>
</evidence>
<feature type="region of interest" description="Disordered" evidence="1">
    <location>
        <begin position="79"/>
        <end position="98"/>
    </location>
</feature>
<gene>
    <name evidence="2" type="ORF">EVAR_22987_1</name>
</gene>